<evidence type="ECO:0000313" key="8">
    <source>
        <dbReference type="EMBL" id="KAA8533809.1"/>
    </source>
</evidence>
<dbReference type="OrthoDB" id="1470350at2759"/>
<keyword evidence="7" id="KW-1133">Transmembrane helix</keyword>
<dbReference type="Pfam" id="PF00067">
    <property type="entry name" value="p450"/>
    <property type="match status" value="2"/>
</dbReference>
<gene>
    <name evidence="8" type="ORF">F0562_031326</name>
</gene>
<sequence length="514" mass="58776">MDLLSNPLPFIVTTLAVTLAIYLIKFIGRGSPEKKKRYHPIGGTIFNQLLNFHRLHDYMTDLAKKYKTYRLLNLSRSEVYTADPANIEYVLKTNFANYGKGWYHHSHLTDLLGDGIFTVDGEKWRHQRKTSSYEFSTKMLRDFSSVVFRSIAVKLAQIVSESASSNQTIEIQELFIKSTLDSVFKVVLGVELDSMCGTNEEGSQFCNAFDEASEITLYRYVDIFWKIKKILNIGSEAKLRDNVKQIDRFIYKLIRSKTGQVHKSKNDSSMKKEDILSSTLTWFFYMMCKHPLIQEKIAQEVKEATKLKENSSFNELANSITEEALNKMQYLHATLTETLRLYPAVPVDSKFCFSDDTLPDGFCVRKGDLVAYQPYAMGRMKSIWGDDAEEFRPERWLNEDGVFQQESPFKLTAFQAGPRICLGKEFAYRQMKIFSAVLIVSHIFKLSDEQKAVNYKTMLTLHIDGGLHIRASHRIGAEKSYSASVQQASTNSIMISQTQLSDKNPLAHVMEPGS</sequence>
<dbReference type="PRINTS" id="PR00465">
    <property type="entry name" value="EP450IV"/>
</dbReference>
<dbReference type="GO" id="GO:0005506">
    <property type="term" value="F:iron ion binding"/>
    <property type="evidence" value="ECO:0007669"/>
    <property type="project" value="InterPro"/>
</dbReference>
<dbReference type="InterPro" id="IPR036396">
    <property type="entry name" value="Cyt_P450_sf"/>
</dbReference>
<keyword evidence="5 6" id="KW-0408">Iron</keyword>
<dbReference type="PRINTS" id="PR00385">
    <property type="entry name" value="P450"/>
</dbReference>
<feature type="binding site" description="axial binding residue" evidence="6">
    <location>
        <position position="421"/>
    </location>
    <ligand>
        <name>heme</name>
        <dbReference type="ChEBI" id="CHEBI:30413"/>
    </ligand>
    <ligandPart>
        <name>Fe</name>
        <dbReference type="ChEBI" id="CHEBI:18248"/>
    </ligandPart>
</feature>
<dbReference type="PANTHER" id="PTHR24296">
    <property type="entry name" value="CYTOCHROME P450"/>
    <property type="match status" value="1"/>
</dbReference>
<organism evidence="8 9">
    <name type="scientific">Nyssa sinensis</name>
    <dbReference type="NCBI Taxonomy" id="561372"/>
    <lineage>
        <taxon>Eukaryota</taxon>
        <taxon>Viridiplantae</taxon>
        <taxon>Streptophyta</taxon>
        <taxon>Embryophyta</taxon>
        <taxon>Tracheophyta</taxon>
        <taxon>Spermatophyta</taxon>
        <taxon>Magnoliopsida</taxon>
        <taxon>eudicotyledons</taxon>
        <taxon>Gunneridae</taxon>
        <taxon>Pentapetalae</taxon>
        <taxon>asterids</taxon>
        <taxon>Cornales</taxon>
        <taxon>Nyssaceae</taxon>
        <taxon>Nyssa</taxon>
    </lineage>
</organism>
<evidence type="ECO:0000256" key="1">
    <source>
        <dbReference type="ARBA" id="ARBA00001971"/>
    </source>
</evidence>
<comment type="similarity">
    <text evidence="2">Belongs to the cytochrome P450 family.</text>
</comment>
<protein>
    <submittedName>
        <fullName evidence="8">Uncharacterized protein</fullName>
    </submittedName>
</protein>
<dbReference type="CDD" id="cd11064">
    <property type="entry name" value="CYP86A"/>
    <property type="match status" value="1"/>
</dbReference>
<keyword evidence="6" id="KW-0349">Heme</keyword>
<dbReference type="AlphaFoldDB" id="A0A5J5ATU6"/>
<evidence type="ECO:0000313" key="9">
    <source>
        <dbReference type="Proteomes" id="UP000325577"/>
    </source>
</evidence>
<feature type="transmembrane region" description="Helical" evidence="7">
    <location>
        <begin position="6"/>
        <end position="27"/>
    </location>
</feature>
<dbReference type="GO" id="GO:0016705">
    <property type="term" value="F:oxidoreductase activity, acting on paired donors, with incorporation or reduction of molecular oxygen"/>
    <property type="evidence" value="ECO:0007669"/>
    <property type="project" value="InterPro"/>
</dbReference>
<comment type="cofactor">
    <cofactor evidence="1 6">
        <name>heme</name>
        <dbReference type="ChEBI" id="CHEBI:30413"/>
    </cofactor>
</comment>
<keyword evidence="7" id="KW-0812">Transmembrane</keyword>
<proteinExistence type="inferred from homology"/>
<reference evidence="8 9" key="1">
    <citation type="submission" date="2019-09" db="EMBL/GenBank/DDBJ databases">
        <title>A chromosome-level genome assembly of the Chinese tupelo Nyssa sinensis.</title>
        <authorList>
            <person name="Yang X."/>
            <person name="Kang M."/>
            <person name="Yang Y."/>
            <person name="Xiong H."/>
            <person name="Wang M."/>
            <person name="Zhang Z."/>
            <person name="Wang Z."/>
            <person name="Wu H."/>
            <person name="Ma T."/>
            <person name="Liu J."/>
            <person name="Xi Z."/>
        </authorList>
    </citation>
    <scope>NUCLEOTIDE SEQUENCE [LARGE SCALE GENOMIC DNA]</scope>
    <source>
        <strain evidence="8">J267</strain>
        <tissue evidence="8">Leaf</tissue>
    </source>
</reference>
<evidence type="ECO:0000256" key="7">
    <source>
        <dbReference type="SAM" id="Phobius"/>
    </source>
</evidence>
<evidence type="ECO:0000256" key="6">
    <source>
        <dbReference type="PIRSR" id="PIRSR602403-1"/>
    </source>
</evidence>
<keyword evidence="3 6" id="KW-0479">Metal-binding</keyword>
<name>A0A5J5ATU6_9ASTE</name>
<dbReference type="Gene3D" id="1.10.630.10">
    <property type="entry name" value="Cytochrome P450"/>
    <property type="match status" value="2"/>
</dbReference>
<dbReference type="Proteomes" id="UP000325577">
    <property type="component" value="Linkage Group LG18"/>
</dbReference>
<evidence type="ECO:0000256" key="3">
    <source>
        <dbReference type="ARBA" id="ARBA00022723"/>
    </source>
</evidence>
<keyword evidence="7" id="KW-0472">Membrane</keyword>
<dbReference type="EMBL" id="CM018041">
    <property type="protein sequence ID" value="KAA8533809.1"/>
    <property type="molecule type" value="Genomic_DNA"/>
</dbReference>
<evidence type="ECO:0000256" key="4">
    <source>
        <dbReference type="ARBA" id="ARBA00023002"/>
    </source>
</evidence>
<evidence type="ECO:0000256" key="5">
    <source>
        <dbReference type="ARBA" id="ARBA00023004"/>
    </source>
</evidence>
<keyword evidence="9" id="KW-1185">Reference proteome</keyword>
<evidence type="ECO:0000256" key="2">
    <source>
        <dbReference type="ARBA" id="ARBA00010617"/>
    </source>
</evidence>
<dbReference type="InterPro" id="IPR001128">
    <property type="entry name" value="Cyt_P450"/>
</dbReference>
<dbReference type="SUPFAM" id="SSF48264">
    <property type="entry name" value="Cytochrome P450"/>
    <property type="match status" value="1"/>
</dbReference>
<dbReference type="InterPro" id="IPR002403">
    <property type="entry name" value="Cyt_P450_E_grp-IV"/>
</dbReference>
<keyword evidence="4" id="KW-0560">Oxidoreductase</keyword>
<dbReference type="GO" id="GO:0020037">
    <property type="term" value="F:heme binding"/>
    <property type="evidence" value="ECO:0007669"/>
    <property type="project" value="InterPro"/>
</dbReference>
<dbReference type="GO" id="GO:0004497">
    <property type="term" value="F:monooxygenase activity"/>
    <property type="evidence" value="ECO:0007669"/>
    <property type="project" value="InterPro"/>
</dbReference>
<accession>A0A5J5ATU6</accession>